<protein>
    <recommendedName>
        <fullName evidence="3">Regulatory protein RecX</fullName>
    </recommendedName>
</protein>
<reference evidence="7 8" key="1">
    <citation type="submission" date="2020-08" db="EMBL/GenBank/DDBJ databases">
        <title>Genomic Encyclopedia of Type Strains, Phase IV (KMG-IV): sequencing the most valuable type-strain genomes for metagenomic binning, comparative biology and taxonomic classification.</title>
        <authorList>
            <person name="Goeker M."/>
        </authorList>
    </citation>
    <scope>NUCLEOTIDE SEQUENCE [LARGE SCALE GENOMIC DNA]</scope>
    <source>
        <strain evidence="7 8">DSM 25895</strain>
    </source>
</reference>
<evidence type="ECO:0000313" key="7">
    <source>
        <dbReference type="EMBL" id="MBB5691353.1"/>
    </source>
</evidence>
<dbReference type="InterPro" id="IPR053924">
    <property type="entry name" value="RecX_HTH_2nd"/>
</dbReference>
<keyword evidence="4" id="KW-0963">Cytoplasm</keyword>
<keyword evidence="8" id="KW-1185">Reference proteome</keyword>
<proteinExistence type="inferred from homology"/>
<dbReference type="InterPro" id="IPR036388">
    <property type="entry name" value="WH-like_DNA-bd_sf"/>
</dbReference>
<gene>
    <name evidence="7" type="ORF">FHS88_003506</name>
</gene>
<evidence type="ECO:0000256" key="1">
    <source>
        <dbReference type="ARBA" id="ARBA00004496"/>
    </source>
</evidence>
<evidence type="ECO:0000256" key="3">
    <source>
        <dbReference type="ARBA" id="ARBA00018111"/>
    </source>
</evidence>
<evidence type="ECO:0000256" key="2">
    <source>
        <dbReference type="ARBA" id="ARBA00009695"/>
    </source>
</evidence>
<evidence type="ECO:0000259" key="6">
    <source>
        <dbReference type="Pfam" id="PF02631"/>
    </source>
</evidence>
<comment type="subcellular location">
    <subcellularLocation>
        <location evidence="1">Cytoplasm</location>
    </subcellularLocation>
</comment>
<dbReference type="GO" id="GO:0005737">
    <property type="term" value="C:cytoplasm"/>
    <property type="evidence" value="ECO:0007669"/>
    <property type="project" value="UniProtKB-SubCell"/>
</dbReference>
<dbReference type="Proteomes" id="UP000562254">
    <property type="component" value="Unassembled WGS sequence"/>
</dbReference>
<dbReference type="Gene3D" id="1.10.10.10">
    <property type="entry name" value="Winged helix-like DNA-binding domain superfamily/Winged helix DNA-binding domain"/>
    <property type="match status" value="1"/>
</dbReference>
<sequence>MSQHEHSGAPRSPRVRHPAGEAPTEARLREAALAHLARFAATEAGLRRVLERRVERWARAAEAEGRPREAIAAAAAAARAAAARVARAMVAAGAVDDVAFAESRARRLMRAGRSRRAVAAHLAAKGVDAETSATAIPADEEAELDAALAYCRRRRIGPFARAPEDAEARRKALAALARGGFAQAVARRALAMAPEAAEERLLAARRA</sequence>
<name>A0A840YBL9_9PROT</name>
<evidence type="ECO:0000313" key="8">
    <source>
        <dbReference type="Proteomes" id="UP000562254"/>
    </source>
</evidence>
<comment type="caution">
    <text evidence="7">The sequence shown here is derived from an EMBL/GenBank/DDBJ whole genome shotgun (WGS) entry which is preliminary data.</text>
</comment>
<dbReference type="Pfam" id="PF02631">
    <property type="entry name" value="RecX_HTH2"/>
    <property type="match status" value="1"/>
</dbReference>
<dbReference type="AlphaFoldDB" id="A0A840YBL9"/>
<comment type="similarity">
    <text evidence="2">Belongs to the RecX family.</text>
</comment>
<organism evidence="7 8">
    <name type="scientific">Neoroseomonas alkaliterrae</name>
    <dbReference type="NCBI Taxonomy" id="1452450"/>
    <lineage>
        <taxon>Bacteria</taxon>
        <taxon>Pseudomonadati</taxon>
        <taxon>Pseudomonadota</taxon>
        <taxon>Alphaproteobacteria</taxon>
        <taxon>Acetobacterales</taxon>
        <taxon>Acetobacteraceae</taxon>
        <taxon>Neoroseomonas</taxon>
    </lineage>
</organism>
<dbReference type="EMBL" id="JACIJE010000011">
    <property type="protein sequence ID" value="MBB5691353.1"/>
    <property type="molecule type" value="Genomic_DNA"/>
</dbReference>
<evidence type="ECO:0000256" key="4">
    <source>
        <dbReference type="ARBA" id="ARBA00022490"/>
    </source>
</evidence>
<feature type="domain" description="RecX second three-helical" evidence="6">
    <location>
        <begin position="96"/>
        <end position="135"/>
    </location>
</feature>
<dbReference type="RefSeq" id="WP_184486743.1">
    <property type="nucleotide sequence ID" value="NZ_JACIJE010000011.1"/>
</dbReference>
<accession>A0A840YBL9</accession>
<feature type="region of interest" description="Disordered" evidence="5">
    <location>
        <begin position="1"/>
        <end position="23"/>
    </location>
</feature>
<evidence type="ECO:0000256" key="5">
    <source>
        <dbReference type="SAM" id="MobiDB-lite"/>
    </source>
</evidence>